<dbReference type="EMBL" id="BAAAJE010000015">
    <property type="protein sequence ID" value="GAA1148254.1"/>
    <property type="molecule type" value="Genomic_DNA"/>
</dbReference>
<keyword evidence="6" id="KW-1185">Reference proteome</keyword>
<dbReference type="Gene3D" id="3.30.450.40">
    <property type="match status" value="2"/>
</dbReference>
<evidence type="ECO:0000259" key="4">
    <source>
        <dbReference type="PROSITE" id="PS50109"/>
    </source>
</evidence>
<dbReference type="Pfam" id="PF07730">
    <property type="entry name" value="HisKA_3"/>
    <property type="match status" value="1"/>
</dbReference>
<evidence type="ECO:0000256" key="3">
    <source>
        <dbReference type="ARBA" id="ARBA00023012"/>
    </source>
</evidence>
<keyword evidence="2 5" id="KW-0418">Kinase</keyword>
<dbReference type="InterPro" id="IPR003018">
    <property type="entry name" value="GAF"/>
</dbReference>
<proteinExistence type="predicted"/>
<protein>
    <submittedName>
        <fullName evidence="5">Two-component system sensor histidine kinase</fullName>
    </submittedName>
</protein>
<dbReference type="Gene3D" id="1.20.5.1930">
    <property type="match status" value="1"/>
</dbReference>
<evidence type="ECO:0000313" key="6">
    <source>
        <dbReference type="Proteomes" id="UP001499979"/>
    </source>
</evidence>
<dbReference type="SUPFAM" id="SSF55781">
    <property type="entry name" value="GAF domain-like"/>
    <property type="match status" value="2"/>
</dbReference>
<dbReference type="InterPro" id="IPR029016">
    <property type="entry name" value="GAF-like_dom_sf"/>
</dbReference>
<dbReference type="SMART" id="SM00387">
    <property type="entry name" value="HATPase_c"/>
    <property type="match status" value="1"/>
</dbReference>
<reference evidence="5 6" key="1">
    <citation type="journal article" date="2019" name="Int. J. Syst. Evol. Microbiol.">
        <title>The Global Catalogue of Microorganisms (GCM) 10K type strain sequencing project: providing services to taxonomists for standard genome sequencing and annotation.</title>
        <authorList>
            <consortium name="The Broad Institute Genomics Platform"/>
            <consortium name="The Broad Institute Genome Sequencing Center for Infectious Disease"/>
            <person name="Wu L."/>
            <person name="Ma J."/>
        </authorList>
    </citation>
    <scope>NUCLEOTIDE SEQUENCE [LARGE SCALE GENOMIC DNA]</scope>
    <source>
        <strain evidence="5 6">JCM 11813</strain>
    </source>
</reference>
<accession>A0ABN1UFW7</accession>
<evidence type="ECO:0000313" key="5">
    <source>
        <dbReference type="EMBL" id="GAA1148254.1"/>
    </source>
</evidence>
<sequence length="569" mass="60562">MGDQADPAPTLTGVGFDDLLREVIDRVHGALDDRARWQLLLDAVVHMAADLSLDELLTRIVEIAADLAGARYAALGVISDGSDRRLQTFVTHGLSAEQIAGIGELPRGLGLLGHLIDRPEAVRLTDIAEHASSVGFPPNHPPMGSFLGVPVRIREKVFGNLYLTEKNGGGAFTDEDQQIVIALAAAAGVAIENARLHAEAARQVRWLAATTEVTTRLLNPHSGDEPLQLVADRALELADADAAWVTVGAAPEDLAVRVVAGMQASPDELAGLDLSQSLAAQVISSGVPVAVEDLAADPRALDVSRPLGWPALGPTIIVPLRTAAGVSGVLALSWVRGRTDAFESLDPELPTRFAEQAALALEVSRARQDQQRLALLEDHERIGRDLHDLVIQRLFAVGLRLQGIARLSERPESVARIEEAVDELDGTIRDIRRTIFDLGSVEDDTDIQYAVTQLVDRATSTLKFRPRLSFRGPVRSQIGPEVAPDVLAVLSEALSNAARHAHASSGSVELDVTEGVRLTVVDDGAGLPAEVSESGLASMRRRAERRGGRCTVTSGAGAGTTVEWWVPAG</sequence>
<evidence type="ECO:0000256" key="2">
    <source>
        <dbReference type="ARBA" id="ARBA00022777"/>
    </source>
</evidence>
<comment type="caution">
    <text evidence="5">The sequence shown here is derived from an EMBL/GenBank/DDBJ whole genome shotgun (WGS) entry which is preliminary data.</text>
</comment>
<keyword evidence="3" id="KW-0902">Two-component regulatory system</keyword>
<dbReference type="PROSITE" id="PS50109">
    <property type="entry name" value="HIS_KIN"/>
    <property type="match status" value="1"/>
</dbReference>
<dbReference type="SMART" id="SM00065">
    <property type="entry name" value="GAF"/>
    <property type="match status" value="2"/>
</dbReference>
<dbReference type="PANTHER" id="PTHR24421:SF56">
    <property type="entry name" value="OXYGEN SENSOR HISTIDINE KINASE RESPONSE REGULATOR DOST"/>
    <property type="match status" value="1"/>
</dbReference>
<dbReference type="InterPro" id="IPR011712">
    <property type="entry name" value="Sig_transdc_His_kin_sub3_dim/P"/>
</dbReference>
<dbReference type="PANTHER" id="PTHR24421">
    <property type="entry name" value="NITRATE/NITRITE SENSOR PROTEIN NARX-RELATED"/>
    <property type="match status" value="1"/>
</dbReference>
<dbReference type="GO" id="GO:0016301">
    <property type="term" value="F:kinase activity"/>
    <property type="evidence" value="ECO:0007669"/>
    <property type="project" value="UniProtKB-KW"/>
</dbReference>
<organism evidence="5 6">
    <name type="scientific">Nocardioides aquiterrae</name>
    <dbReference type="NCBI Taxonomy" id="203799"/>
    <lineage>
        <taxon>Bacteria</taxon>
        <taxon>Bacillati</taxon>
        <taxon>Actinomycetota</taxon>
        <taxon>Actinomycetes</taxon>
        <taxon>Propionibacteriales</taxon>
        <taxon>Nocardioidaceae</taxon>
        <taxon>Nocardioides</taxon>
    </lineage>
</organism>
<dbReference type="Pfam" id="PF13185">
    <property type="entry name" value="GAF_2"/>
    <property type="match status" value="2"/>
</dbReference>
<dbReference type="Pfam" id="PF02518">
    <property type="entry name" value="HATPase_c"/>
    <property type="match status" value="1"/>
</dbReference>
<keyword evidence="1" id="KW-0808">Transferase</keyword>
<dbReference type="Gene3D" id="3.30.565.10">
    <property type="entry name" value="Histidine kinase-like ATPase, C-terminal domain"/>
    <property type="match status" value="1"/>
</dbReference>
<name>A0ABN1UFW7_9ACTN</name>
<feature type="domain" description="Histidine kinase" evidence="4">
    <location>
        <begin position="489"/>
        <end position="569"/>
    </location>
</feature>
<dbReference type="InterPro" id="IPR005467">
    <property type="entry name" value="His_kinase_dom"/>
</dbReference>
<evidence type="ECO:0000256" key="1">
    <source>
        <dbReference type="ARBA" id="ARBA00022679"/>
    </source>
</evidence>
<dbReference type="RefSeq" id="WP_343908265.1">
    <property type="nucleotide sequence ID" value="NZ_BAAAJE010000015.1"/>
</dbReference>
<dbReference type="InterPro" id="IPR003594">
    <property type="entry name" value="HATPase_dom"/>
</dbReference>
<dbReference type="Proteomes" id="UP001499979">
    <property type="component" value="Unassembled WGS sequence"/>
</dbReference>
<dbReference type="InterPro" id="IPR036890">
    <property type="entry name" value="HATPase_C_sf"/>
</dbReference>
<dbReference type="InterPro" id="IPR050482">
    <property type="entry name" value="Sensor_HK_TwoCompSys"/>
</dbReference>
<gene>
    <name evidence="5" type="ORF">GCM10009606_28710</name>
</gene>
<dbReference type="SUPFAM" id="SSF55874">
    <property type="entry name" value="ATPase domain of HSP90 chaperone/DNA topoisomerase II/histidine kinase"/>
    <property type="match status" value="1"/>
</dbReference>